<evidence type="ECO:0000313" key="2">
    <source>
        <dbReference type="Proteomes" id="UP000436006"/>
    </source>
</evidence>
<dbReference type="RefSeq" id="WP_157589054.1">
    <property type="nucleotide sequence ID" value="NZ_WPIN01000015.1"/>
</dbReference>
<name>A0A7K1SKX0_9BACT</name>
<gene>
    <name evidence="1" type="ORF">GO755_29620</name>
</gene>
<keyword evidence="2" id="KW-1185">Reference proteome</keyword>
<proteinExistence type="predicted"/>
<organism evidence="1 2">
    <name type="scientific">Spirosoma arboris</name>
    <dbReference type="NCBI Taxonomy" id="2682092"/>
    <lineage>
        <taxon>Bacteria</taxon>
        <taxon>Pseudomonadati</taxon>
        <taxon>Bacteroidota</taxon>
        <taxon>Cytophagia</taxon>
        <taxon>Cytophagales</taxon>
        <taxon>Cytophagaceae</taxon>
        <taxon>Spirosoma</taxon>
    </lineage>
</organism>
<dbReference type="AlphaFoldDB" id="A0A7K1SKX0"/>
<accession>A0A7K1SKX0</accession>
<dbReference type="Proteomes" id="UP000436006">
    <property type="component" value="Unassembled WGS sequence"/>
</dbReference>
<comment type="caution">
    <text evidence="1">The sequence shown here is derived from an EMBL/GenBank/DDBJ whole genome shotgun (WGS) entry which is preliminary data.</text>
</comment>
<dbReference type="EMBL" id="WPIN01000015">
    <property type="protein sequence ID" value="MVM34226.1"/>
    <property type="molecule type" value="Genomic_DNA"/>
</dbReference>
<evidence type="ECO:0008006" key="3">
    <source>
        <dbReference type="Google" id="ProtNLM"/>
    </source>
</evidence>
<protein>
    <recommendedName>
        <fullName evidence="3">Phage major capsid protein</fullName>
    </recommendedName>
</protein>
<evidence type="ECO:0000313" key="1">
    <source>
        <dbReference type="EMBL" id="MVM34226.1"/>
    </source>
</evidence>
<reference evidence="1 2" key="1">
    <citation type="submission" date="2019-12" db="EMBL/GenBank/DDBJ databases">
        <title>Spirosoma sp. HMF4905 genome sequencing and assembly.</title>
        <authorList>
            <person name="Kang H."/>
            <person name="Cha I."/>
            <person name="Kim H."/>
            <person name="Joh K."/>
        </authorList>
    </citation>
    <scope>NUCLEOTIDE SEQUENCE [LARGE SCALE GENOMIC DNA]</scope>
    <source>
        <strain evidence="1 2">HMF4905</strain>
    </source>
</reference>
<sequence length="354" mass="39110">MKGVKVKASLLTGTPLTYSGDMAIDYVIRPAIKTGRVEDFMKVVYGVKNRQQVIFADPIYKITKVDPGCGTGVTTPTVNRTQKFWAPVDVKAWVDQCWTDLKGTIHEAQLKAGNDKSDLTNTKIERFMLDLLEPAAYSDFLRMLWLSKTTITAGELTNGAGDVPNYNQIDGFWTLIFAGVGAGTIKKVAIAENGNAAGSQGLGSGRAYAILASVFANASTVLKQVDKSKKVLFVDRGLYEEYESWLESKDSLESSYAKLQDGQTTLTFRGVPLIIVDIVDQFLDSDFNLSGKTTMPHRVILTVKDNFQAGVDGDTTDPTAMEVWYERKDEKWNGRLKYKLAAMIAEEKYVSVAY</sequence>